<dbReference type="OrthoDB" id="9815272at2"/>
<sequence length="87" mass="9724">MPISPEQFVARYRNATVNEKGAAQSHFIDLCQLLGVPTPMEADPEGQHYRFEKPVLKVTGGSGFADVWKRGHFGFEYKGKGKNLDRA</sequence>
<accession>A0A431VII4</accession>
<comment type="caution">
    <text evidence="1">The sequence shown here is derived from an EMBL/GenBank/DDBJ whole genome shotgun (WGS) entry which is preliminary data.</text>
</comment>
<organism evidence="1 2">
    <name type="scientific">Deinococcus radiophilus</name>
    <dbReference type="NCBI Taxonomy" id="32062"/>
    <lineage>
        <taxon>Bacteria</taxon>
        <taxon>Thermotogati</taxon>
        <taxon>Deinococcota</taxon>
        <taxon>Deinococci</taxon>
        <taxon>Deinococcales</taxon>
        <taxon>Deinococcaceae</taxon>
        <taxon>Deinococcus</taxon>
    </lineage>
</organism>
<protein>
    <submittedName>
        <fullName evidence="1">Uncharacterized protein</fullName>
    </submittedName>
</protein>
<dbReference type="RefSeq" id="WP_126353526.1">
    <property type="nucleotide sequence ID" value="NZ_CP086384.1"/>
</dbReference>
<gene>
    <name evidence="1" type="ORF">EJ104_13150</name>
</gene>
<name>A0A431VII4_9DEIO</name>
<proteinExistence type="predicted"/>
<reference evidence="1 2" key="1">
    <citation type="submission" date="2018-12" db="EMBL/GenBank/DDBJ databases">
        <title>Deinococcus radiophilus ATCC 27603 genome sequencing and assembly.</title>
        <authorList>
            <person name="Maclea K.S."/>
            <person name="Maynard C.R."/>
        </authorList>
    </citation>
    <scope>NUCLEOTIDE SEQUENCE [LARGE SCALE GENOMIC DNA]</scope>
    <source>
        <strain evidence="1 2">ATCC 27603</strain>
    </source>
</reference>
<dbReference type="EMBL" id="RXPE01000052">
    <property type="protein sequence ID" value="RTR20690.1"/>
    <property type="molecule type" value="Genomic_DNA"/>
</dbReference>
<evidence type="ECO:0000313" key="1">
    <source>
        <dbReference type="EMBL" id="RTR20690.1"/>
    </source>
</evidence>
<dbReference type="Proteomes" id="UP000277766">
    <property type="component" value="Unassembled WGS sequence"/>
</dbReference>
<dbReference type="AlphaFoldDB" id="A0A431VII4"/>
<keyword evidence="2" id="KW-1185">Reference proteome</keyword>
<evidence type="ECO:0000313" key="2">
    <source>
        <dbReference type="Proteomes" id="UP000277766"/>
    </source>
</evidence>